<evidence type="ECO:0000313" key="2">
    <source>
        <dbReference type="EMBL" id="SDL05952.1"/>
    </source>
</evidence>
<dbReference type="GO" id="GO:0019290">
    <property type="term" value="P:siderophore biosynthetic process"/>
    <property type="evidence" value="ECO:0007669"/>
    <property type="project" value="TreeGrafter"/>
</dbReference>
<dbReference type="SMART" id="SM00923">
    <property type="entry name" value="MbtH"/>
    <property type="match status" value="1"/>
</dbReference>
<dbReference type="PANTHER" id="PTHR38444:SF1">
    <property type="entry name" value="ENTEROBACTIN BIOSYNTHESIS PROTEIN YBDZ"/>
    <property type="match status" value="1"/>
</dbReference>
<dbReference type="GO" id="GO:0005829">
    <property type="term" value="C:cytosol"/>
    <property type="evidence" value="ECO:0007669"/>
    <property type="project" value="TreeGrafter"/>
</dbReference>
<dbReference type="Gene3D" id="3.90.820.10">
    <property type="entry name" value="Structural Genomics, Unknown Function 30-nov-00 1gh9 Mol_id"/>
    <property type="match status" value="1"/>
</dbReference>
<dbReference type="InterPro" id="IPR037407">
    <property type="entry name" value="MLP_fam"/>
</dbReference>
<dbReference type="Proteomes" id="UP000198683">
    <property type="component" value="Unassembled WGS sequence"/>
</dbReference>
<organism evidence="2 3">
    <name type="scientific">Nonomuraea maritima</name>
    <dbReference type="NCBI Taxonomy" id="683260"/>
    <lineage>
        <taxon>Bacteria</taxon>
        <taxon>Bacillati</taxon>
        <taxon>Actinomycetota</taxon>
        <taxon>Actinomycetes</taxon>
        <taxon>Streptosporangiales</taxon>
        <taxon>Streptosporangiaceae</taxon>
        <taxon>Nonomuraea</taxon>
    </lineage>
</organism>
<dbReference type="RefSeq" id="WP_090768867.1">
    <property type="nucleotide sequence ID" value="NZ_FNFB01000015.1"/>
</dbReference>
<evidence type="ECO:0000313" key="3">
    <source>
        <dbReference type="Proteomes" id="UP000198683"/>
    </source>
</evidence>
<keyword evidence="3" id="KW-1185">Reference proteome</keyword>
<proteinExistence type="predicted"/>
<dbReference type="OrthoDB" id="7584480at2"/>
<dbReference type="SUPFAM" id="SSF160582">
    <property type="entry name" value="MbtH-like"/>
    <property type="match status" value="1"/>
</dbReference>
<reference evidence="2 3" key="1">
    <citation type="submission" date="2016-10" db="EMBL/GenBank/DDBJ databases">
        <authorList>
            <person name="de Groot N.N."/>
        </authorList>
    </citation>
    <scope>NUCLEOTIDE SEQUENCE [LARGE SCALE GENOMIC DNA]</scope>
    <source>
        <strain evidence="2 3">CGMCC 4.5681</strain>
    </source>
</reference>
<dbReference type="PANTHER" id="PTHR38444">
    <property type="entry name" value="ENTEROBACTIN BIOSYNTHESIS PROTEIN YBDZ"/>
    <property type="match status" value="1"/>
</dbReference>
<dbReference type="Pfam" id="PF03621">
    <property type="entry name" value="MbtH"/>
    <property type="match status" value="1"/>
</dbReference>
<dbReference type="InterPro" id="IPR005153">
    <property type="entry name" value="MbtH-like_dom"/>
</dbReference>
<sequence>MPGDDYKVVINDEDQYSIWSAGRPVPAGWRAEGFTGDRNACLDYIDRMWTDMRPRSLREAMQEPERAG</sequence>
<feature type="domain" description="MbtH-like" evidence="1">
    <location>
        <begin position="1"/>
        <end position="47"/>
    </location>
</feature>
<dbReference type="AlphaFoldDB" id="A0A1G9GZF6"/>
<name>A0A1G9GZF6_9ACTN</name>
<dbReference type="InterPro" id="IPR038020">
    <property type="entry name" value="MbtH-like_sf"/>
</dbReference>
<evidence type="ECO:0000259" key="1">
    <source>
        <dbReference type="SMART" id="SM00923"/>
    </source>
</evidence>
<accession>A0A1G9GZF6</accession>
<protein>
    <submittedName>
        <fullName evidence="2">MbtH protein</fullName>
    </submittedName>
</protein>
<dbReference type="EMBL" id="FNFB01000015">
    <property type="protein sequence ID" value="SDL05952.1"/>
    <property type="molecule type" value="Genomic_DNA"/>
</dbReference>
<gene>
    <name evidence="2" type="ORF">SAMN05421874_11524</name>
</gene>
<dbReference type="STRING" id="683260.SAMN05421874_11524"/>